<evidence type="ECO:0000256" key="1">
    <source>
        <dbReference type="SAM" id="Coils"/>
    </source>
</evidence>
<proteinExistence type="predicted"/>
<protein>
    <recommendedName>
        <fullName evidence="5">Lysozyme inhibitor LprI N-terminal domain-containing protein</fullName>
    </recommendedName>
</protein>
<evidence type="ECO:0000313" key="4">
    <source>
        <dbReference type="Proteomes" id="UP000060071"/>
    </source>
</evidence>
<keyword evidence="2" id="KW-0472">Membrane</keyword>
<evidence type="ECO:0000313" key="3">
    <source>
        <dbReference type="EMBL" id="ALW89182.1"/>
    </source>
</evidence>
<sequence length="209" mass="22565">MKDGTAMLAVSVSLGALLLVGAGVGGYLLLKPRLSSPGSPSATTSGTPATGVPSLPIGNGVVAPIGPSASDIFAAQEAERKRQEEWRRADKIRELDQALSEAQNEIKRLTDQLNSIDAAPMSQEHIQAWSAKHMQSCYDAYTFGFGCNKRNDLSEGWDVKAKADWDQKMAAQKRPILTRLSELNTKQQNLIANLAQLGVTKQPFTVRTT</sequence>
<reference evidence="3 4" key="1">
    <citation type="submission" date="2015-12" db="EMBL/GenBank/DDBJ databases">
        <authorList>
            <person name="Kim M.K."/>
            <person name="Srinivasan S."/>
            <person name="Lee J.-J."/>
            <person name="Kim K."/>
        </authorList>
    </citation>
    <scope>NUCLEOTIDE SEQUENCE [LARGE SCALE GENOMIC DNA]</scope>
    <source>
        <strain evidence="3 4">BM2</strain>
    </source>
</reference>
<dbReference type="RefSeq" id="WP_062158493.1">
    <property type="nucleotide sequence ID" value="NZ_CP013910.1"/>
</dbReference>
<keyword evidence="2" id="KW-0812">Transmembrane</keyword>
<name>A0ABM5X5Z2_9DEIO</name>
<keyword evidence="4" id="KW-1185">Reference proteome</keyword>
<keyword evidence="1" id="KW-0175">Coiled coil</keyword>
<keyword evidence="2" id="KW-1133">Transmembrane helix</keyword>
<organism evidence="3 4">
    <name type="scientific">Deinococcus actinosclerus</name>
    <dbReference type="NCBI Taxonomy" id="1768108"/>
    <lineage>
        <taxon>Bacteria</taxon>
        <taxon>Thermotogati</taxon>
        <taxon>Deinococcota</taxon>
        <taxon>Deinococci</taxon>
        <taxon>Deinococcales</taxon>
        <taxon>Deinococcaceae</taxon>
        <taxon>Deinococcus</taxon>
    </lineage>
</organism>
<dbReference type="EMBL" id="CP013910">
    <property type="protein sequence ID" value="ALW89182.1"/>
    <property type="molecule type" value="Genomic_DNA"/>
</dbReference>
<accession>A0ABM5X5Z2</accession>
<evidence type="ECO:0008006" key="5">
    <source>
        <dbReference type="Google" id="ProtNLM"/>
    </source>
</evidence>
<feature type="coiled-coil region" evidence="1">
    <location>
        <begin position="92"/>
        <end position="119"/>
    </location>
</feature>
<evidence type="ECO:0000256" key="2">
    <source>
        <dbReference type="SAM" id="Phobius"/>
    </source>
</evidence>
<feature type="transmembrane region" description="Helical" evidence="2">
    <location>
        <begin position="6"/>
        <end position="30"/>
    </location>
</feature>
<dbReference type="Proteomes" id="UP000060071">
    <property type="component" value="Chromosome"/>
</dbReference>
<gene>
    <name evidence="3" type="ORF">AUC44_09970</name>
</gene>